<comment type="caution">
    <text evidence="3">The sequence shown here is derived from an EMBL/GenBank/DDBJ whole genome shotgun (WGS) entry which is preliminary data.</text>
</comment>
<evidence type="ECO:0000256" key="2">
    <source>
        <dbReference type="SAM" id="Phobius"/>
    </source>
</evidence>
<sequence length="150" mass="16747">MPDNVKDSKPSIWHHQKGMRTRAPLRIVSTLVTQMMKTMLPSMQIPITFHPTTPTPTAPPSMLPIFHIPALLCLSIFSLRGCTQRRRRKIIVDVEVVAVTVQLELFYSDFTSREGFSSASSFADDPRDTTSTTNSAGTNDMGQQILRGGW</sequence>
<reference evidence="3" key="1">
    <citation type="submission" date="2023-03" db="EMBL/GenBank/DDBJ databases">
        <title>Massive genome expansion in bonnet fungi (Mycena s.s.) driven by repeated elements and novel gene families across ecological guilds.</title>
        <authorList>
            <consortium name="Lawrence Berkeley National Laboratory"/>
            <person name="Harder C.B."/>
            <person name="Miyauchi S."/>
            <person name="Viragh M."/>
            <person name="Kuo A."/>
            <person name="Thoen E."/>
            <person name="Andreopoulos B."/>
            <person name="Lu D."/>
            <person name="Skrede I."/>
            <person name="Drula E."/>
            <person name="Henrissat B."/>
            <person name="Morin E."/>
            <person name="Kohler A."/>
            <person name="Barry K."/>
            <person name="LaButti K."/>
            <person name="Morin E."/>
            <person name="Salamov A."/>
            <person name="Lipzen A."/>
            <person name="Mereny Z."/>
            <person name="Hegedus B."/>
            <person name="Baldrian P."/>
            <person name="Stursova M."/>
            <person name="Weitz H."/>
            <person name="Taylor A."/>
            <person name="Grigoriev I.V."/>
            <person name="Nagy L.G."/>
            <person name="Martin F."/>
            <person name="Kauserud H."/>
        </authorList>
    </citation>
    <scope>NUCLEOTIDE SEQUENCE</scope>
    <source>
        <strain evidence="3">CBHHK188m</strain>
    </source>
</reference>
<evidence type="ECO:0000313" key="4">
    <source>
        <dbReference type="Proteomes" id="UP001215280"/>
    </source>
</evidence>
<dbReference type="EMBL" id="JARJLG010000067">
    <property type="protein sequence ID" value="KAJ7754336.1"/>
    <property type="molecule type" value="Genomic_DNA"/>
</dbReference>
<dbReference type="AlphaFoldDB" id="A0AAD7NCT1"/>
<gene>
    <name evidence="3" type="ORF">DFH07DRAFT_773736</name>
</gene>
<accession>A0AAD7NCT1</accession>
<name>A0AAD7NCT1_9AGAR</name>
<keyword evidence="2" id="KW-0472">Membrane</keyword>
<evidence type="ECO:0000256" key="1">
    <source>
        <dbReference type="SAM" id="MobiDB-lite"/>
    </source>
</evidence>
<protein>
    <submittedName>
        <fullName evidence="3">Uncharacterized protein</fullName>
    </submittedName>
</protein>
<keyword evidence="4" id="KW-1185">Reference proteome</keyword>
<feature type="transmembrane region" description="Helical" evidence="2">
    <location>
        <begin position="61"/>
        <end position="79"/>
    </location>
</feature>
<dbReference type="Proteomes" id="UP001215280">
    <property type="component" value="Unassembled WGS sequence"/>
</dbReference>
<feature type="region of interest" description="Disordered" evidence="1">
    <location>
        <begin position="117"/>
        <end position="150"/>
    </location>
</feature>
<organism evidence="3 4">
    <name type="scientific">Mycena maculata</name>
    <dbReference type="NCBI Taxonomy" id="230809"/>
    <lineage>
        <taxon>Eukaryota</taxon>
        <taxon>Fungi</taxon>
        <taxon>Dikarya</taxon>
        <taxon>Basidiomycota</taxon>
        <taxon>Agaricomycotina</taxon>
        <taxon>Agaricomycetes</taxon>
        <taxon>Agaricomycetidae</taxon>
        <taxon>Agaricales</taxon>
        <taxon>Marasmiineae</taxon>
        <taxon>Mycenaceae</taxon>
        <taxon>Mycena</taxon>
    </lineage>
</organism>
<keyword evidence="2" id="KW-0812">Transmembrane</keyword>
<evidence type="ECO:0000313" key="3">
    <source>
        <dbReference type="EMBL" id="KAJ7754336.1"/>
    </source>
</evidence>
<feature type="compositionally biased region" description="Polar residues" evidence="1">
    <location>
        <begin position="129"/>
        <end position="142"/>
    </location>
</feature>
<keyword evidence="2" id="KW-1133">Transmembrane helix</keyword>
<proteinExistence type="predicted"/>